<evidence type="ECO:0000259" key="5">
    <source>
        <dbReference type="PROSITE" id="PS50968"/>
    </source>
</evidence>
<dbReference type="Proteomes" id="UP001164390">
    <property type="component" value="Chromosome"/>
</dbReference>
<dbReference type="InterPro" id="IPR003016">
    <property type="entry name" value="2-oxoA_DH_lipoyl-BS"/>
</dbReference>
<comment type="cofactor">
    <cofactor evidence="3">
        <name>(R)-lipoate</name>
        <dbReference type="ChEBI" id="CHEBI:83088"/>
    </cofactor>
    <text evidence="3">Binds 1 lipoyl cofactor covalently.</text>
</comment>
<dbReference type="InterPro" id="IPR011053">
    <property type="entry name" value="Single_hybrid_motif"/>
</dbReference>
<protein>
    <recommendedName>
        <fullName evidence="3">Glycine cleavage system H protein</fullName>
    </recommendedName>
</protein>
<dbReference type="PROSITE" id="PS50968">
    <property type="entry name" value="BIOTINYL_LIPOYL"/>
    <property type="match status" value="1"/>
</dbReference>
<comment type="function">
    <text evidence="3">The glycine cleavage system catalyzes the degradation of glycine. The H protein shuttles the methylamine group of glycine from the P protein to the T protein.</text>
</comment>
<reference evidence="6" key="1">
    <citation type="submission" date="2022-01" db="EMBL/GenBank/DDBJ databases">
        <title>Nocardioidaceae gen. sp. A5X3R13.</title>
        <authorList>
            <person name="Lopez Marin M.A."/>
            <person name="Uhlik O."/>
        </authorList>
    </citation>
    <scope>NUCLEOTIDE SEQUENCE</scope>
    <source>
        <strain evidence="6">A5X3R13</strain>
    </source>
</reference>
<dbReference type="InterPro" id="IPR002930">
    <property type="entry name" value="GCV_H"/>
</dbReference>
<evidence type="ECO:0000256" key="1">
    <source>
        <dbReference type="ARBA" id="ARBA00009249"/>
    </source>
</evidence>
<dbReference type="HAMAP" id="MF_00272">
    <property type="entry name" value="GcvH"/>
    <property type="match status" value="1"/>
</dbReference>
<dbReference type="GO" id="GO:0005829">
    <property type="term" value="C:cytosol"/>
    <property type="evidence" value="ECO:0007669"/>
    <property type="project" value="TreeGrafter"/>
</dbReference>
<dbReference type="NCBIfam" id="NF002270">
    <property type="entry name" value="PRK01202.1"/>
    <property type="match status" value="1"/>
</dbReference>
<dbReference type="InterPro" id="IPR017453">
    <property type="entry name" value="GCV_H_sub"/>
</dbReference>
<accession>A0AA46YL03</accession>
<dbReference type="InterPro" id="IPR033753">
    <property type="entry name" value="GCV_H/Fam206"/>
</dbReference>
<evidence type="ECO:0000313" key="6">
    <source>
        <dbReference type="EMBL" id="UYM05144.1"/>
    </source>
</evidence>
<dbReference type="PANTHER" id="PTHR11715:SF3">
    <property type="entry name" value="GLYCINE CLEAVAGE SYSTEM H PROTEIN-RELATED"/>
    <property type="match status" value="1"/>
</dbReference>
<evidence type="ECO:0000256" key="2">
    <source>
        <dbReference type="ARBA" id="ARBA00022823"/>
    </source>
</evidence>
<evidence type="ECO:0000256" key="4">
    <source>
        <dbReference type="PIRSR" id="PIRSR617453-50"/>
    </source>
</evidence>
<organism evidence="6 7">
    <name type="scientific">Solicola gregarius</name>
    <dbReference type="NCBI Taxonomy" id="2908642"/>
    <lineage>
        <taxon>Bacteria</taxon>
        <taxon>Bacillati</taxon>
        <taxon>Actinomycetota</taxon>
        <taxon>Actinomycetes</taxon>
        <taxon>Propionibacteriales</taxon>
        <taxon>Nocardioidaceae</taxon>
        <taxon>Solicola</taxon>
    </lineage>
</organism>
<keyword evidence="7" id="KW-1185">Reference proteome</keyword>
<gene>
    <name evidence="3 6" type="primary">gcvH</name>
    <name evidence="6" type="ORF">L0C25_21905</name>
</gene>
<name>A0AA46YL03_9ACTN</name>
<comment type="subunit">
    <text evidence="3">The glycine cleavage system is composed of four proteins: P, T, L and H.</text>
</comment>
<dbReference type="GO" id="GO:0009249">
    <property type="term" value="P:protein lipoylation"/>
    <property type="evidence" value="ECO:0007669"/>
    <property type="project" value="TreeGrafter"/>
</dbReference>
<feature type="domain" description="Lipoyl-binding" evidence="5">
    <location>
        <begin position="21"/>
        <end position="103"/>
    </location>
</feature>
<dbReference type="EMBL" id="CP094970">
    <property type="protein sequence ID" value="UYM05144.1"/>
    <property type="molecule type" value="Genomic_DNA"/>
</dbReference>
<dbReference type="Gene3D" id="2.40.50.100">
    <property type="match status" value="1"/>
</dbReference>
<dbReference type="PROSITE" id="PS00189">
    <property type="entry name" value="LIPOYL"/>
    <property type="match status" value="1"/>
</dbReference>
<dbReference type="GO" id="GO:0005960">
    <property type="term" value="C:glycine cleavage complex"/>
    <property type="evidence" value="ECO:0007669"/>
    <property type="project" value="InterPro"/>
</dbReference>
<dbReference type="SUPFAM" id="SSF51230">
    <property type="entry name" value="Single hybrid motif"/>
    <property type="match status" value="1"/>
</dbReference>
<dbReference type="PANTHER" id="PTHR11715">
    <property type="entry name" value="GLYCINE CLEAVAGE SYSTEM H PROTEIN"/>
    <property type="match status" value="1"/>
</dbReference>
<dbReference type="KEGG" id="sgrg:L0C25_21905"/>
<dbReference type="NCBIfam" id="TIGR00527">
    <property type="entry name" value="gcvH"/>
    <property type="match status" value="1"/>
</dbReference>
<sequence>MTPDDLKYSSDHEWVRVDGDTATIGITDYAQGELGDIVYVSLPATGEQVEPGSVIGELESTKSVSDLFAPVAGEVVTRNEALESSPELVNSDAYGEGWLFKVRLAEGAELDGLMDAQAYEAQLGE</sequence>
<evidence type="ECO:0000256" key="3">
    <source>
        <dbReference type="HAMAP-Rule" id="MF_00272"/>
    </source>
</evidence>
<evidence type="ECO:0000313" key="7">
    <source>
        <dbReference type="Proteomes" id="UP001164390"/>
    </source>
</evidence>
<proteinExistence type="inferred from homology"/>
<dbReference type="InterPro" id="IPR000089">
    <property type="entry name" value="Biotin_lipoyl"/>
</dbReference>
<dbReference type="GO" id="GO:0019464">
    <property type="term" value="P:glycine decarboxylation via glycine cleavage system"/>
    <property type="evidence" value="ECO:0007669"/>
    <property type="project" value="UniProtKB-UniRule"/>
</dbReference>
<feature type="modified residue" description="N6-lipoyllysine" evidence="3 4">
    <location>
        <position position="62"/>
    </location>
</feature>
<dbReference type="RefSeq" id="WP_271633921.1">
    <property type="nucleotide sequence ID" value="NZ_CP094970.1"/>
</dbReference>
<dbReference type="Pfam" id="PF01597">
    <property type="entry name" value="GCV_H"/>
    <property type="match status" value="1"/>
</dbReference>
<dbReference type="AlphaFoldDB" id="A0AA46YL03"/>
<keyword evidence="2 3" id="KW-0450">Lipoyl</keyword>
<dbReference type="CDD" id="cd06848">
    <property type="entry name" value="GCS_H"/>
    <property type="match status" value="1"/>
</dbReference>
<comment type="similarity">
    <text evidence="1 3">Belongs to the GcvH family.</text>
</comment>